<reference evidence="2 3" key="1">
    <citation type="submission" date="2023-08" db="EMBL/GenBank/DDBJ databases">
        <title>Black Yeasts Isolated from many extreme environments.</title>
        <authorList>
            <person name="Coleine C."/>
            <person name="Stajich J.E."/>
            <person name="Selbmann L."/>
        </authorList>
    </citation>
    <scope>NUCLEOTIDE SEQUENCE [LARGE SCALE GENOMIC DNA]</scope>
    <source>
        <strain evidence="2 3">CCFEE 536</strain>
    </source>
</reference>
<organism evidence="2 3">
    <name type="scientific">Cryomyces antarcticus</name>
    <dbReference type="NCBI Taxonomy" id="329879"/>
    <lineage>
        <taxon>Eukaryota</taxon>
        <taxon>Fungi</taxon>
        <taxon>Dikarya</taxon>
        <taxon>Ascomycota</taxon>
        <taxon>Pezizomycotina</taxon>
        <taxon>Dothideomycetes</taxon>
        <taxon>Dothideomycetes incertae sedis</taxon>
        <taxon>Cryomyces</taxon>
    </lineage>
</organism>
<protein>
    <submittedName>
        <fullName evidence="2">Uncharacterized protein</fullName>
    </submittedName>
</protein>
<feature type="chain" id="PRO_5046694050" evidence="1">
    <location>
        <begin position="19"/>
        <end position="310"/>
    </location>
</feature>
<evidence type="ECO:0000313" key="3">
    <source>
        <dbReference type="Proteomes" id="UP001357485"/>
    </source>
</evidence>
<feature type="non-terminal residue" evidence="2">
    <location>
        <position position="1"/>
    </location>
</feature>
<gene>
    <name evidence="2" type="ORF">LTR16_004405</name>
</gene>
<dbReference type="Proteomes" id="UP001357485">
    <property type="component" value="Unassembled WGS sequence"/>
</dbReference>
<accession>A0ABR0KS27</accession>
<comment type="caution">
    <text evidence="2">The sequence shown here is derived from an EMBL/GenBank/DDBJ whole genome shotgun (WGS) entry which is preliminary data.</text>
</comment>
<sequence length="310" mass="31806">LMVLLAVDDVAMALVVTAATDDVAEIVEPVGVLLTTLPVVKIVDDTATEVVATDDVAGRAEEGGVLAATLLFVVVLEINEDIATEDAAAEDVETDDVVTEDVAATVEGAGALVATLLFVRALETIEDVVAIEAAPEDVATEDTVAEPRATDVEVTADIVLFSAEAAVVDGVATEETALDVVAATTGIELLDAVRVEPADTEFVVIGEVGTEVELVDVAKPVEVDEEVVLIDTTEAVDATMLKVVVAVVIISDVAALTTAMLGDVEVATAELLNTTVELLGAAAMVTTAEDVLVVDITLNEVDVDVVAGFE</sequence>
<feature type="signal peptide" evidence="1">
    <location>
        <begin position="1"/>
        <end position="18"/>
    </location>
</feature>
<evidence type="ECO:0000313" key="2">
    <source>
        <dbReference type="EMBL" id="KAK5121049.1"/>
    </source>
</evidence>
<proteinExistence type="predicted"/>
<evidence type="ECO:0000256" key="1">
    <source>
        <dbReference type="SAM" id="SignalP"/>
    </source>
</evidence>
<keyword evidence="1" id="KW-0732">Signal</keyword>
<name>A0ABR0KS27_9PEZI</name>
<dbReference type="EMBL" id="JAVRRA010025201">
    <property type="protein sequence ID" value="KAK5121049.1"/>
    <property type="molecule type" value="Genomic_DNA"/>
</dbReference>
<keyword evidence="3" id="KW-1185">Reference proteome</keyword>